<keyword evidence="2" id="KW-1185">Reference proteome</keyword>
<organism evidence="1 2">
    <name type="scientific">Comamonas denitrificans</name>
    <dbReference type="NCBI Taxonomy" id="117506"/>
    <lineage>
        <taxon>Bacteria</taxon>
        <taxon>Pseudomonadati</taxon>
        <taxon>Pseudomonadota</taxon>
        <taxon>Betaproteobacteria</taxon>
        <taxon>Burkholderiales</taxon>
        <taxon>Comamonadaceae</taxon>
        <taxon>Comamonas</taxon>
    </lineage>
</organism>
<gene>
    <name evidence="1" type="ORF">J1777_06245</name>
</gene>
<name>A0A939KEJ1_9BURK</name>
<evidence type="ECO:0000313" key="1">
    <source>
        <dbReference type="EMBL" id="MBO1249438.1"/>
    </source>
</evidence>
<dbReference type="RefSeq" id="WP_207574961.1">
    <property type="nucleotide sequence ID" value="NZ_JAFNME010000010.1"/>
</dbReference>
<dbReference type="Proteomes" id="UP000664731">
    <property type="component" value="Unassembled WGS sequence"/>
</dbReference>
<sequence length="130" mass="14361">MTTAPSIFTRKTDSFESQELQQTAALIFYEALAKGEQLTLADALKKARSNVRNFMRNCSRLSEEAQAFDLVADDESARPQPIVGKRQRQRELTESVAKALGKSTRHARRVIAAQKKKATGQGDFFGGEAA</sequence>
<comment type="caution">
    <text evidence="1">The sequence shown here is derived from an EMBL/GenBank/DDBJ whole genome shotgun (WGS) entry which is preliminary data.</text>
</comment>
<evidence type="ECO:0000313" key="2">
    <source>
        <dbReference type="Proteomes" id="UP000664731"/>
    </source>
</evidence>
<accession>A0A939KEJ1</accession>
<dbReference type="EMBL" id="JAFNME010000010">
    <property type="protein sequence ID" value="MBO1249438.1"/>
    <property type="molecule type" value="Genomic_DNA"/>
</dbReference>
<proteinExistence type="predicted"/>
<dbReference type="AlphaFoldDB" id="A0A939KEJ1"/>
<protein>
    <submittedName>
        <fullName evidence="1">Uncharacterized protein</fullName>
    </submittedName>
</protein>
<reference evidence="1" key="1">
    <citation type="submission" date="2021-03" db="EMBL/GenBank/DDBJ databases">
        <title>Comamonas denitrificans.</title>
        <authorList>
            <person name="Finster K."/>
        </authorList>
    </citation>
    <scope>NUCLEOTIDE SEQUENCE</scope>
    <source>
        <strain evidence="1">MM2021_4</strain>
    </source>
</reference>